<reference evidence="10" key="1">
    <citation type="journal article" date="2017" name="Acta Aliment.">
        <title>Plant polysaccharide degrading enzyme system of Thermpbifida cellulosilytica TB100 revealed by de novo genome project data.</title>
        <authorList>
            <person name="Toth A."/>
            <person name="Baka E."/>
            <person name="Luzics S."/>
            <person name="Bata-Vidacs I."/>
            <person name="Nagy I."/>
            <person name="Balint B."/>
            <person name="Herceg R."/>
            <person name="Olasz F."/>
            <person name="Wilk T."/>
            <person name="Nagy T."/>
            <person name="Kriszt B."/>
            <person name="Nagy I."/>
            <person name="Kukolya J."/>
        </authorList>
    </citation>
    <scope>NUCLEOTIDE SEQUENCE [LARGE SCALE GENOMIC DNA]</scope>
    <source>
        <strain evidence="10">TB100</strain>
    </source>
</reference>
<evidence type="ECO:0000259" key="8">
    <source>
        <dbReference type="Pfam" id="PF01435"/>
    </source>
</evidence>
<dbReference type="GO" id="GO:0004222">
    <property type="term" value="F:metalloendopeptidase activity"/>
    <property type="evidence" value="ECO:0007669"/>
    <property type="project" value="InterPro"/>
</dbReference>
<feature type="transmembrane region" description="Helical" evidence="7">
    <location>
        <begin position="518"/>
        <end position="549"/>
    </location>
</feature>
<organism evidence="9 10">
    <name type="scientific">Thermobifida cellulosilytica TB100</name>
    <dbReference type="NCBI Taxonomy" id="665004"/>
    <lineage>
        <taxon>Bacteria</taxon>
        <taxon>Bacillati</taxon>
        <taxon>Actinomycetota</taxon>
        <taxon>Actinomycetes</taxon>
        <taxon>Streptosporangiales</taxon>
        <taxon>Nocardiopsidaceae</taxon>
        <taxon>Thermobifida</taxon>
    </lineage>
</organism>
<dbReference type="AlphaFoldDB" id="A0A147KJ44"/>
<keyword evidence="7" id="KW-0472">Membrane</keyword>
<dbReference type="STRING" id="665004.AC529_07810"/>
<dbReference type="GO" id="GO:0006508">
    <property type="term" value="P:proteolysis"/>
    <property type="evidence" value="ECO:0007669"/>
    <property type="project" value="UniProtKB-KW"/>
</dbReference>
<evidence type="ECO:0000256" key="3">
    <source>
        <dbReference type="ARBA" id="ARBA00022723"/>
    </source>
</evidence>
<feature type="transmembrane region" description="Helical" evidence="7">
    <location>
        <begin position="29"/>
        <end position="48"/>
    </location>
</feature>
<keyword evidence="5" id="KW-0862">Zinc</keyword>
<accession>A0A147KJ44</accession>
<proteinExistence type="predicted"/>
<dbReference type="Pfam" id="PF01435">
    <property type="entry name" value="Peptidase_M48"/>
    <property type="match status" value="1"/>
</dbReference>
<feature type="transmembrane region" description="Helical" evidence="7">
    <location>
        <begin position="483"/>
        <end position="506"/>
    </location>
</feature>
<feature type="transmembrane region" description="Helical" evidence="7">
    <location>
        <begin position="634"/>
        <end position="651"/>
    </location>
</feature>
<keyword evidence="2" id="KW-0645">Protease</keyword>
<evidence type="ECO:0000256" key="7">
    <source>
        <dbReference type="SAM" id="Phobius"/>
    </source>
</evidence>
<dbReference type="InterPro" id="IPR001915">
    <property type="entry name" value="Peptidase_M48"/>
</dbReference>
<name>A0A147KJ44_THECS</name>
<evidence type="ECO:0000256" key="2">
    <source>
        <dbReference type="ARBA" id="ARBA00022670"/>
    </source>
</evidence>
<dbReference type="Proteomes" id="UP000074382">
    <property type="component" value="Unassembled WGS sequence"/>
</dbReference>
<evidence type="ECO:0000256" key="5">
    <source>
        <dbReference type="ARBA" id="ARBA00022833"/>
    </source>
</evidence>
<feature type="transmembrane region" description="Helical" evidence="7">
    <location>
        <begin position="561"/>
        <end position="585"/>
    </location>
</feature>
<comment type="caution">
    <text evidence="9">The sequence shown here is derived from an EMBL/GenBank/DDBJ whole genome shotgun (WGS) entry which is preliminary data.</text>
</comment>
<feature type="transmembrane region" description="Helical" evidence="7">
    <location>
        <begin position="378"/>
        <end position="400"/>
    </location>
</feature>
<feature type="transmembrane region" description="Helical" evidence="7">
    <location>
        <begin position="254"/>
        <end position="275"/>
    </location>
</feature>
<dbReference type="EMBL" id="LGEM01000032">
    <property type="protein sequence ID" value="KUP97273.1"/>
    <property type="molecule type" value="Genomic_DNA"/>
</dbReference>
<feature type="transmembrane region" description="Helical" evidence="7">
    <location>
        <begin position="690"/>
        <end position="712"/>
    </location>
</feature>
<evidence type="ECO:0000256" key="1">
    <source>
        <dbReference type="ARBA" id="ARBA00001947"/>
    </source>
</evidence>
<evidence type="ECO:0000313" key="10">
    <source>
        <dbReference type="Proteomes" id="UP000074382"/>
    </source>
</evidence>
<keyword evidence="7" id="KW-0812">Transmembrane</keyword>
<keyword evidence="10" id="KW-1185">Reference proteome</keyword>
<feature type="transmembrane region" description="Helical" evidence="7">
    <location>
        <begin position="412"/>
        <end position="430"/>
    </location>
</feature>
<feature type="transmembrane region" description="Helical" evidence="7">
    <location>
        <begin position="450"/>
        <end position="471"/>
    </location>
</feature>
<dbReference type="GO" id="GO:0046872">
    <property type="term" value="F:metal ion binding"/>
    <property type="evidence" value="ECO:0007669"/>
    <property type="project" value="UniProtKB-KW"/>
</dbReference>
<evidence type="ECO:0000256" key="6">
    <source>
        <dbReference type="ARBA" id="ARBA00023049"/>
    </source>
</evidence>
<feature type="transmembrane region" description="Helical" evidence="7">
    <location>
        <begin position="94"/>
        <end position="118"/>
    </location>
</feature>
<gene>
    <name evidence="9" type="ORF">AC529_07810</name>
</gene>
<keyword evidence="6" id="KW-0482">Metalloprotease</keyword>
<evidence type="ECO:0000313" key="9">
    <source>
        <dbReference type="EMBL" id="KUP97273.1"/>
    </source>
</evidence>
<feature type="domain" description="Peptidase M48" evidence="8">
    <location>
        <begin position="180"/>
        <end position="337"/>
    </location>
</feature>
<evidence type="ECO:0000256" key="4">
    <source>
        <dbReference type="ARBA" id="ARBA00022801"/>
    </source>
</evidence>
<dbReference type="OrthoDB" id="4889053at2"/>
<dbReference type="PATRIC" id="fig|665004.4.peg.3514"/>
<protein>
    <recommendedName>
        <fullName evidence="8">Peptidase M48 domain-containing protein</fullName>
    </recommendedName>
</protein>
<feature type="transmembrane region" description="Helical" evidence="7">
    <location>
        <begin position="219"/>
        <end position="242"/>
    </location>
</feature>
<feature type="transmembrane region" description="Helical" evidence="7">
    <location>
        <begin position="605"/>
        <end position="627"/>
    </location>
</feature>
<sequence length="851" mass="88596">MTTETAARGPGGRTGYDPFLLPSATGARFVLLVVAASLGAMYVGFWYLPYLAVFLDSPLSSMPSCAEWARSAVDDRTARELLDGLLGCSVRQEWLAAAGYTASAPAWAVLTVAIYAAYPALLRRKLRPLPEDGAAEAARIVAAELGAVPGGGPKSLTPLVTPGTAGGARVFGAFGRYWIAVDRALLVDWDAETPSGAAVRAVVRHELAHLRNRDVDLTYLAMAAWQAFLLLLVPPVGVNLLLVLATADSATPDLLLRFVAAPLAAAATALFLLHLTRALVLRTREHYADVRAAADASVARALRDAFADMARGARSVPRWRRWFGWHPDPGARRAVLDDPRGLARIRGGDLFLAGVLLGVGQVHLGLVCTLLLERDEVLGVGTAALLLGAPVGAIVAAVVWQAVYAAGRRPPALRRAAALLAAGVLLGQAVPHEFAYRWTDLLAAHPGLAVLSAAALWLCCLLFLRWVALGARLCLAAARRGRLACLVGLGCAAAVFGCLLALWNIGSGIMLGESELGVLWAVWGAVFATFHTWYLPVGLLAAALFVHAAPVGADPGRLRRLWAAPLLGLGVAAGYTVAGTALMFLTVRRVASSGGTIGPETGSLLYLWTIVAGVLLAVAVSVALGALFGGRGRIGVVLSAVAVVLLVAASLEPFAITAVVQGSVCLTEPGTGCWTVAAGALLDQFAESGMGMSATAVLLVVCWPAAAAAAALRSRLGRSRAAVGGGTPVVGRSGAAALLVPVAAVALLLRGEVVQAFERVPLVSAEEREELRQRVEPGTVDLRDTCAGVGEVFPDKDILAFRDDTTSHLVPLASSRDPVLAAVGAAAIDGFEVEADRFFLVVLRYCMEVAG</sequence>
<comment type="cofactor">
    <cofactor evidence="1">
        <name>Zn(2+)</name>
        <dbReference type="ChEBI" id="CHEBI:29105"/>
    </cofactor>
</comment>
<feature type="transmembrane region" description="Helical" evidence="7">
    <location>
        <begin position="350"/>
        <end position="372"/>
    </location>
</feature>
<keyword evidence="3" id="KW-0479">Metal-binding</keyword>
<keyword evidence="7" id="KW-1133">Transmembrane helix</keyword>
<keyword evidence="4" id="KW-0378">Hydrolase</keyword>
<dbReference type="RefSeq" id="WP_068758152.1">
    <property type="nucleotide sequence ID" value="NZ_KQ950185.1"/>
</dbReference>